<feature type="domain" description="FecR N-terminal" evidence="2">
    <location>
        <begin position="4"/>
        <end position="36"/>
    </location>
</feature>
<dbReference type="Pfam" id="PF16220">
    <property type="entry name" value="DUF4880"/>
    <property type="match status" value="1"/>
</dbReference>
<dbReference type="AlphaFoldDB" id="A0A3G9GR01"/>
<protein>
    <submittedName>
        <fullName evidence="3">Fe2+-dicitrate sensor, membrane component</fullName>
    </submittedName>
</protein>
<dbReference type="Gene3D" id="2.60.120.1440">
    <property type="match status" value="1"/>
</dbReference>
<name>A0A3G9GR01_9NEIS</name>
<reference evidence="4" key="1">
    <citation type="journal article" date="2017" name="Biotechnol. Biofuels">
        <title>Evaluation of environmental bacterial communities as a factor affecting the growth of duckweed Lemna minor.</title>
        <authorList>
            <person name="Ishizawa H."/>
            <person name="Kuroda M."/>
            <person name="Morikawa M."/>
            <person name="Ike M."/>
        </authorList>
    </citation>
    <scope>NUCLEOTIDE SEQUENCE [LARGE SCALE GENOMIC DNA]</scope>
    <source>
        <strain evidence="4">H3</strain>
    </source>
</reference>
<evidence type="ECO:0000313" key="3">
    <source>
        <dbReference type="EMBL" id="BBF87237.1"/>
    </source>
</evidence>
<feature type="domain" description="FecR protein" evidence="1">
    <location>
        <begin position="94"/>
        <end position="184"/>
    </location>
</feature>
<accession>A0A3G9GR01</accession>
<reference evidence="4" key="3">
    <citation type="journal article" date="2017" name="Plant Physiol. Biochem.">
        <title>Differential oxidative and antioxidative response of duckweed Lemna minor toward plant growth promoting/inhibiting bacteria.</title>
        <authorList>
            <person name="Ishizawa H."/>
            <person name="Kuroda M."/>
            <person name="Morikawa M."/>
            <person name="Ike M."/>
        </authorList>
    </citation>
    <scope>NUCLEOTIDE SEQUENCE [LARGE SCALE GENOMIC DNA]</scope>
    <source>
        <strain evidence="4">H3</strain>
    </source>
</reference>
<evidence type="ECO:0000259" key="1">
    <source>
        <dbReference type="Pfam" id="PF04773"/>
    </source>
</evidence>
<dbReference type="KEGG" id="amah:DLM_3652"/>
<dbReference type="InterPro" id="IPR012373">
    <property type="entry name" value="Ferrdict_sens_TM"/>
</dbReference>
<evidence type="ECO:0000313" key="4">
    <source>
        <dbReference type="Proteomes" id="UP000198290"/>
    </source>
</evidence>
<keyword evidence="4" id="KW-1185">Reference proteome</keyword>
<dbReference type="PANTHER" id="PTHR30273">
    <property type="entry name" value="PERIPLASMIC SIGNAL SENSOR AND SIGMA FACTOR ACTIVATOR FECR-RELATED"/>
    <property type="match status" value="1"/>
</dbReference>
<dbReference type="EMBL" id="AP018823">
    <property type="protein sequence ID" value="BBF87237.1"/>
    <property type="molecule type" value="Genomic_DNA"/>
</dbReference>
<sequence length="298" mass="32476">MLFSAGEASNKDHAAWQQWRAANPLHEEAWQQLASLTDRLQALPAGIGQQLLQQRQGRRRTLRQCVLLLGCLGAGWQTWLRLQHSVAPLSFHANAGRRERVTLADGSKLVLRAGARLQVSFDDNQRLLRLLAGEVAVATASDNHAPYRPLLVETRHGHITALGTRFTVGLASDRTCVAVQQHAVRLQPWSGGAGLILQAGEHGELSDSARRLPLPPDDTTPDWVSGRIVVVNARLGDVIRQLAPHYPGALLCDPQAAALPVSGAFSEDDPQASLQAITATLPVKIVRRGPLWTLLTRR</sequence>
<dbReference type="GO" id="GO:0016989">
    <property type="term" value="F:sigma factor antagonist activity"/>
    <property type="evidence" value="ECO:0007669"/>
    <property type="project" value="TreeGrafter"/>
</dbReference>
<dbReference type="PANTHER" id="PTHR30273:SF2">
    <property type="entry name" value="PROTEIN FECR"/>
    <property type="match status" value="1"/>
</dbReference>
<dbReference type="Pfam" id="PF04773">
    <property type="entry name" value="FecR"/>
    <property type="match status" value="1"/>
</dbReference>
<reference evidence="3 4" key="2">
    <citation type="journal article" date="2017" name="Genome Announc.">
        <title>Draft genome sequence of Aquitalea magnusonii strain H3, a plant growth-promoting bacterium of duckweed Lemna minor.</title>
        <authorList>
            <person name="Ishizawa H."/>
            <person name="Kuroda M."/>
            <person name="Ike M."/>
        </authorList>
    </citation>
    <scope>NUCLEOTIDE SEQUENCE [LARGE SCALE GENOMIC DNA]</scope>
    <source>
        <strain evidence="3 4">H3</strain>
    </source>
</reference>
<dbReference type="InterPro" id="IPR032623">
    <property type="entry name" value="FecR_N"/>
</dbReference>
<organism evidence="3 4">
    <name type="scientific">Aquitalea magnusonii</name>
    <dbReference type="NCBI Taxonomy" id="332411"/>
    <lineage>
        <taxon>Bacteria</taxon>
        <taxon>Pseudomonadati</taxon>
        <taxon>Pseudomonadota</taxon>
        <taxon>Betaproteobacteria</taxon>
        <taxon>Neisseriales</taxon>
        <taxon>Chromobacteriaceae</taxon>
        <taxon>Aquitalea</taxon>
    </lineage>
</organism>
<gene>
    <name evidence="3" type="ORF">DLM_3652</name>
</gene>
<dbReference type="PIRSF" id="PIRSF018266">
    <property type="entry name" value="FecR"/>
    <property type="match status" value="1"/>
</dbReference>
<proteinExistence type="predicted"/>
<dbReference type="Proteomes" id="UP000198290">
    <property type="component" value="Chromosome"/>
</dbReference>
<dbReference type="InterPro" id="IPR006860">
    <property type="entry name" value="FecR"/>
</dbReference>
<evidence type="ECO:0000259" key="2">
    <source>
        <dbReference type="Pfam" id="PF16220"/>
    </source>
</evidence>